<accession>A0A3P4B8X4</accession>
<dbReference type="EMBL" id="UWPJ01000033">
    <property type="protein sequence ID" value="VCU71966.1"/>
    <property type="molecule type" value="Genomic_DNA"/>
</dbReference>
<dbReference type="InterPro" id="IPR036005">
    <property type="entry name" value="Creatinase/aminopeptidase-like"/>
</dbReference>
<evidence type="ECO:0000313" key="3">
    <source>
        <dbReference type="EMBL" id="VCU71966.1"/>
    </source>
</evidence>
<protein>
    <submittedName>
        <fullName evidence="3">Putative peptidase</fullName>
        <ecNumber evidence="3">3.4.-.-</ecNumber>
    </submittedName>
</protein>
<dbReference type="Gene3D" id="3.90.230.10">
    <property type="entry name" value="Creatinase/methionine aminopeptidase superfamily"/>
    <property type="match status" value="1"/>
</dbReference>
<proteinExistence type="predicted"/>
<keyword evidence="4" id="KW-1185">Reference proteome</keyword>
<feature type="domain" description="Peptidase M24" evidence="1">
    <location>
        <begin position="145"/>
        <end position="348"/>
    </location>
</feature>
<dbReference type="Proteomes" id="UP000277294">
    <property type="component" value="Unassembled WGS sequence"/>
</dbReference>
<dbReference type="InterPro" id="IPR050659">
    <property type="entry name" value="Peptidase_M24B"/>
</dbReference>
<dbReference type="EC" id="3.4.-.-" evidence="3"/>
<evidence type="ECO:0000313" key="4">
    <source>
        <dbReference type="Proteomes" id="UP000277294"/>
    </source>
</evidence>
<evidence type="ECO:0000259" key="2">
    <source>
        <dbReference type="Pfam" id="PF01321"/>
    </source>
</evidence>
<organism evidence="3 4">
    <name type="scientific">Pigmentiphaga humi</name>
    <dbReference type="NCBI Taxonomy" id="2478468"/>
    <lineage>
        <taxon>Bacteria</taxon>
        <taxon>Pseudomonadati</taxon>
        <taxon>Pseudomonadota</taxon>
        <taxon>Betaproteobacteria</taxon>
        <taxon>Burkholderiales</taxon>
        <taxon>Alcaligenaceae</taxon>
        <taxon>Pigmentiphaga</taxon>
    </lineage>
</organism>
<sequence length="369" mass="40090">MSAKLREERLARLRTAMEQAGLDLLAVTGNAWRSDYLRYALDVTPMEGQAVAFVTANDAWLMVETPAEAERIAAEQPALKVEWTAELLARARRTLDAARPERAGLAPAHSTPALLALSAAGAGMPAATAMLDGLMVRKTAAEADRVEQAVRLADEGYEVFRAAARVGKQEFELVGELEAWLRTQGCPENFMIMGSGGKEVRTMRPPGERRLAAGDLVTTELTPCLDGYYAQICRTLVLGEPTREQLDSYQVYVEALEAGIAAVKPGNTHGDVARAQNDVFRRYGLGEYVTSKYTRVRGHGMGLYVDGPHVLEDVELALEPDMTLVVHPNTYHPVAGYIVLGDTVRVTAGGCKVLTRTPRELRSAPAELA</sequence>
<dbReference type="InterPro" id="IPR029149">
    <property type="entry name" value="Creatin/AminoP/Spt16_N"/>
</dbReference>
<dbReference type="OrthoDB" id="9761809at2"/>
<dbReference type="CDD" id="cd01066">
    <property type="entry name" value="APP_MetAP"/>
    <property type="match status" value="1"/>
</dbReference>
<feature type="domain" description="Creatinase N-terminal" evidence="2">
    <location>
        <begin position="9"/>
        <end position="114"/>
    </location>
</feature>
<dbReference type="Gene3D" id="3.40.350.10">
    <property type="entry name" value="Creatinase/prolidase N-terminal domain"/>
    <property type="match status" value="1"/>
</dbReference>
<name>A0A3P4B8X4_9BURK</name>
<keyword evidence="3" id="KW-0378">Hydrolase</keyword>
<dbReference type="RefSeq" id="WP_124081562.1">
    <property type="nucleotide sequence ID" value="NZ_UWPJ01000033.1"/>
</dbReference>
<dbReference type="Pfam" id="PF00557">
    <property type="entry name" value="Peptidase_M24"/>
    <property type="match status" value="1"/>
</dbReference>
<gene>
    <name evidence="3" type="ORF">PIGHUM_04058</name>
</gene>
<dbReference type="AlphaFoldDB" id="A0A3P4B8X4"/>
<evidence type="ECO:0000259" key="1">
    <source>
        <dbReference type="Pfam" id="PF00557"/>
    </source>
</evidence>
<dbReference type="PANTHER" id="PTHR46112:SF3">
    <property type="entry name" value="AMINOPEPTIDASE YPDF"/>
    <property type="match status" value="1"/>
</dbReference>
<dbReference type="SUPFAM" id="SSF55920">
    <property type="entry name" value="Creatinase/aminopeptidase"/>
    <property type="match status" value="1"/>
</dbReference>
<dbReference type="GO" id="GO:0016787">
    <property type="term" value="F:hydrolase activity"/>
    <property type="evidence" value="ECO:0007669"/>
    <property type="project" value="UniProtKB-KW"/>
</dbReference>
<dbReference type="Pfam" id="PF01321">
    <property type="entry name" value="Creatinase_N"/>
    <property type="match status" value="1"/>
</dbReference>
<reference evidence="3 4" key="1">
    <citation type="submission" date="2018-10" db="EMBL/GenBank/DDBJ databases">
        <authorList>
            <person name="Criscuolo A."/>
        </authorList>
    </citation>
    <scope>NUCLEOTIDE SEQUENCE [LARGE SCALE GENOMIC DNA]</scope>
    <source>
        <strain evidence="3">DnA1</strain>
    </source>
</reference>
<dbReference type="SUPFAM" id="SSF53092">
    <property type="entry name" value="Creatinase/prolidase N-terminal domain"/>
    <property type="match status" value="1"/>
</dbReference>
<dbReference type="InterPro" id="IPR000587">
    <property type="entry name" value="Creatinase_N"/>
</dbReference>
<dbReference type="InterPro" id="IPR000994">
    <property type="entry name" value="Pept_M24"/>
</dbReference>
<dbReference type="PANTHER" id="PTHR46112">
    <property type="entry name" value="AMINOPEPTIDASE"/>
    <property type="match status" value="1"/>
</dbReference>